<comment type="subcellular location">
    <subcellularLocation>
        <location evidence="1">Membrane</location>
        <topology evidence="1">Single-pass membrane protein</topology>
    </subcellularLocation>
</comment>
<evidence type="ECO:0000256" key="4">
    <source>
        <dbReference type="ARBA" id="ARBA00022989"/>
    </source>
</evidence>
<evidence type="ECO:0000256" key="5">
    <source>
        <dbReference type="ARBA" id="ARBA00023136"/>
    </source>
</evidence>
<dbReference type="EMBL" id="JAEMEF010000003">
    <property type="protein sequence ID" value="MBL7559251.1"/>
    <property type="molecule type" value="Genomic_DNA"/>
</dbReference>
<proteinExistence type="inferred from homology"/>
<accession>A0ABS1WJG8</accession>
<protein>
    <submittedName>
        <fullName evidence="6">LemA family protein</fullName>
    </submittedName>
</protein>
<dbReference type="Pfam" id="PF04011">
    <property type="entry name" value="LemA"/>
    <property type="match status" value="1"/>
</dbReference>
<dbReference type="PANTHER" id="PTHR34478">
    <property type="entry name" value="PROTEIN LEMA"/>
    <property type="match status" value="1"/>
</dbReference>
<sequence>MKKLLIPIIIIAIIAFSLYKWAVGINNTAVTLEANAKTSWSNVESTYQRRNDLYNTVIKTVQGSADFERKTLKEVIEARSKATSVNVNVDDLTPENLEKFQKAQSQLSGSFSRLIASFERYPELKTTDQFRDFIKQQEGTENRINVARDRYNQDVNQYDIYTSKFPNSVLTGWFGFEEMARYKADPGSENAPEVEFNFD</sequence>
<dbReference type="RefSeq" id="WP_028607357.1">
    <property type="nucleotide sequence ID" value="NZ_JAEMEF010000003.1"/>
</dbReference>
<keyword evidence="3" id="KW-0812">Transmembrane</keyword>
<comment type="similarity">
    <text evidence="2">Belongs to the LemA family.</text>
</comment>
<comment type="caution">
    <text evidence="6">The sequence shown here is derived from an EMBL/GenBank/DDBJ whole genome shotgun (WGS) entry which is preliminary data.</text>
</comment>
<organism evidence="6 7">
    <name type="scientific">Olleya sediminilitoris</name>
    <dbReference type="NCBI Taxonomy" id="2795739"/>
    <lineage>
        <taxon>Bacteria</taxon>
        <taxon>Pseudomonadati</taxon>
        <taxon>Bacteroidota</taxon>
        <taxon>Flavobacteriia</taxon>
        <taxon>Flavobacteriales</taxon>
        <taxon>Flavobacteriaceae</taxon>
    </lineage>
</organism>
<keyword evidence="5" id="KW-0472">Membrane</keyword>
<reference evidence="6 7" key="1">
    <citation type="submission" date="2020-12" db="EMBL/GenBank/DDBJ databases">
        <title>Olleya sediminilitoris sp. nov., isolated from a tidal flat.</title>
        <authorList>
            <person name="Park S."/>
            <person name="Yoon J.-H."/>
        </authorList>
    </citation>
    <scope>NUCLEOTIDE SEQUENCE [LARGE SCALE GENOMIC DNA]</scope>
    <source>
        <strain evidence="6 7">YSTF-M6</strain>
    </source>
</reference>
<evidence type="ECO:0000256" key="2">
    <source>
        <dbReference type="ARBA" id="ARBA00008854"/>
    </source>
</evidence>
<dbReference type="SUPFAM" id="SSF140478">
    <property type="entry name" value="LemA-like"/>
    <property type="match status" value="1"/>
</dbReference>
<dbReference type="Proteomes" id="UP000605013">
    <property type="component" value="Unassembled WGS sequence"/>
</dbReference>
<keyword evidence="4" id="KW-1133">Transmembrane helix</keyword>
<evidence type="ECO:0000313" key="6">
    <source>
        <dbReference type="EMBL" id="MBL7559251.1"/>
    </source>
</evidence>
<evidence type="ECO:0000313" key="7">
    <source>
        <dbReference type="Proteomes" id="UP000605013"/>
    </source>
</evidence>
<evidence type="ECO:0000256" key="1">
    <source>
        <dbReference type="ARBA" id="ARBA00004167"/>
    </source>
</evidence>
<dbReference type="InterPro" id="IPR023353">
    <property type="entry name" value="LemA-like_dom_sf"/>
</dbReference>
<dbReference type="Gene3D" id="1.20.1440.20">
    <property type="entry name" value="LemA-like domain"/>
    <property type="match status" value="1"/>
</dbReference>
<dbReference type="PANTHER" id="PTHR34478:SF2">
    <property type="entry name" value="MEMBRANE PROTEIN"/>
    <property type="match status" value="1"/>
</dbReference>
<dbReference type="InterPro" id="IPR007156">
    <property type="entry name" value="MamQ_LemA"/>
</dbReference>
<keyword evidence="7" id="KW-1185">Reference proteome</keyword>
<evidence type="ECO:0000256" key="3">
    <source>
        <dbReference type="ARBA" id="ARBA00022692"/>
    </source>
</evidence>
<name>A0ABS1WJG8_9FLAO</name>
<gene>
    <name evidence="6" type="ORF">JAO71_05480</name>
</gene>